<dbReference type="SUPFAM" id="SSF46894">
    <property type="entry name" value="C-terminal effector domain of the bipartite response regulators"/>
    <property type="match status" value="1"/>
</dbReference>
<dbReference type="GO" id="GO:0003677">
    <property type="term" value="F:DNA binding"/>
    <property type="evidence" value="ECO:0007669"/>
    <property type="project" value="UniProtKB-KW"/>
</dbReference>
<keyword evidence="2" id="KW-0805">Transcription regulation</keyword>
<dbReference type="RefSeq" id="WP_020636520.1">
    <property type="nucleotide sequence ID" value="NZ_KB913032.1"/>
</dbReference>
<dbReference type="CDD" id="cd06170">
    <property type="entry name" value="LuxR_C_like"/>
    <property type="match status" value="1"/>
</dbReference>
<dbReference type="SMART" id="SM00448">
    <property type="entry name" value="REC"/>
    <property type="match status" value="1"/>
</dbReference>
<dbReference type="Pfam" id="PF00196">
    <property type="entry name" value="GerE"/>
    <property type="match status" value="1"/>
</dbReference>
<evidence type="ECO:0000256" key="2">
    <source>
        <dbReference type="ARBA" id="ARBA00023015"/>
    </source>
</evidence>
<gene>
    <name evidence="8" type="ORF">CFP75_16535</name>
</gene>
<dbReference type="PANTHER" id="PTHR43214:SF24">
    <property type="entry name" value="TRANSCRIPTIONAL REGULATORY PROTEIN NARL-RELATED"/>
    <property type="match status" value="1"/>
</dbReference>
<dbReference type="InterPro" id="IPR001789">
    <property type="entry name" value="Sig_transdc_resp-reg_receiver"/>
</dbReference>
<keyword evidence="3 8" id="KW-0238">DNA-binding</keyword>
<dbReference type="PANTHER" id="PTHR43214">
    <property type="entry name" value="TWO-COMPONENT RESPONSE REGULATOR"/>
    <property type="match status" value="1"/>
</dbReference>
<feature type="modified residue" description="4-aspartylphosphate" evidence="5">
    <location>
        <position position="56"/>
    </location>
</feature>
<evidence type="ECO:0000256" key="3">
    <source>
        <dbReference type="ARBA" id="ARBA00023125"/>
    </source>
</evidence>
<dbReference type="CDD" id="cd17535">
    <property type="entry name" value="REC_NarL-like"/>
    <property type="match status" value="1"/>
</dbReference>
<accession>A0A229RVH8</accession>
<dbReference type="InterPro" id="IPR011006">
    <property type="entry name" value="CheY-like_superfamily"/>
</dbReference>
<keyword evidence="1 5" id="KW-0597">Phosphoprotein</keyword>
<name>A0A229RVH8_AMYAL</name>
<organism evidence="8 9">
    <name type="scientific">Amycolatopsis alba DSM 44262</name>
    <dbReference type="NCBI Taxonomy" id="1125972"/>
    <lineage>
        <taxon>Bacteria</taxon>
        <taxon>Bacillati</taxon>
        <taxon>Actinomycetota</taxon>
        <taxon>Actinomycetes</taxon>
        <taxon>Pseudonocardiales</taxon>
        <taxon>Pseudonocardiaceae</taxon>
        <taxon>Amycolatopsis</taxon>
    </lineage>
</organism>
<keyword evidence="9" id="KW-1185">Reference proteome</keyword>
<dbReference type="GO" id="GO:0006355">
    <property type="term" value="P:regulation of DNA-templated transcription"/>
    <property type="evidence" value="ECO:0007669"/>
    <property type="project" value="InterPro"/>
</dbReference>
<dbReference type="AlphaFoldDB" id="A0A229RVH8"/>
<dbReference type="SUPFAM" id="SSF52172">
    <property type="entry name" value="CheY-like"/>
    <property type="match status" value="1"/>
</dbReference>
<dbReference type="PRINTS" id="PR00038">
    <property type="entry name" value="HTHLUXR"/>
</dbReference>
<dbReference type="Pfam" id="PF00072">
    <property type="entry name" value="Response_reg"/>
    <property type="match status" value="1"/>
</dbReference>
<dbReference type="PROSITE" id="PS50110">
    <property type="entry name" value="RESPONSE_REGULATORY"/>
    <property type="match status" value="1"/>
</dbReference>
<protein>
    <submittedName>
        <fullName evidence="8">DNA-binding response regulator</fullName>
    </submittedName>
</protein>
<evidence type="ECO:0000259" key="6">
    <source>
        <dbReference type="PROSITE" id="PS50043"/>
    </source>
</evidence>
<dbReference type="PROSITE" id="PS50043">
    <property type="entry name" value="HTH_LUXR_2"/>
    <property type="match status" value="1"/>
</dbReference>
<dbReference type="Proteomes" id="UP000215563">
    <property type="component" value="Unassembled WGS sequence"/>
</dbReference>
<proteinExistence type="predicted"/>
<dbReference type="GO" id="GO:0000160">
    <property type="term" value="P:phosphorelay signal transduction system"/>
    <property type="evidence" value="ECO:0007669"/>
    <property type="project" value="InterPro"/>
</dbReference>
<keyword evidence="4" id="KW-0804">Transcription</keyword>
<dbReference type="InterPro" id="IPR000792">
    <property type="entry name" value="Tscrpt_reg_LuxR_C"/>
</dbReference>
<evidence type="ECO:0000313" key="9">
    <source>
        <dbReference type="Proteomes" id="UP000215563"/>
    </source>
</evidence>
<feature type="domain" description="HTH luxR-type" evidence="6">
    <location>
        <begin position="149"/>
        <end position="214"/>
    </location>
</feature>
<dbReference type="PROSITE" id="PS00622">
    <property type="entry name" value="HTH_LUXR_1"/>
    <property type="match status" value="1"/>
</dbReference>
<dbReference type="OrthoDB" id="9808843at2"/>
<evidence type="ECO:0000256" key="4">
    <source>
        <dbReference type="ARBA" id="ARBA00023163"/>
    </source>
</evidence>
<dbReference type="InterPro" id="IPR058245">
    <property type="entry name" value="NreC/VraR/RcsB-like_REC"/>
</dbReference>
<reference evidence="8 9" key="1">
    <citation type="submission" date="2017-07" db="EMBL/GenBank/DDBJ databases">
        <title>Amycolatopsis alba DSM 44262 Genome sequencing and assembly.</title>
        <authorList>
            <person name="Kaur N."/>
            <person name="Mayilraj S."/>
        </authorList>
    </citation>
    <scope>NUCLEOTIDE SEQUENCE [LARGE SCALE GENOMIC DNA]</scope>
    <source>
        <strain evidence="8 9">DSM 44262</strain>
    </source>
</reference>
<evidence type="ECO:0000256" key="1">
    <source>
        <dbReference type="ARBA" id="ARBA00022553"/>
    </source>
</evidence>
<comment type="caution">
    <text evidence="8">The sequence shown here is derived from an EMBL/GenBank/DDBJ whole genome shotgun (WGS) entry which is preliminary data.</text>
</comment>
<dbReference type="SMART" id="SM00421">
    <property type="entry name" value="HTH_LUXR"/>
    <property type="match status" value="1"/>
</dbReference>
<feature type="domain" description="Response regulatory" evidence="7">
    <location>
        <begin position="5"/>
        <end position="121"/>
    </location>
</feature>
<evidence type="ECO:0000256" key="5">
    <source>
        <dbReference type="PROSITE-ProRule" id="PRU00169"/>
    </source>
</evidence>
<evidence type="ECO:0000259" key="7">
    <source>
        <dbReference type="PROSITE" id="PS50110"/>
    </source>
</evidence>
<dbReference type="Gene3D" id="3.40.50.2300">
    <property type="match status" value="1"/>
</dbReference>
<dbReference type="InterPro" id="IPR016032">
    <property type="entry name" value="Sig_transdc_resp-reg_C-effctor"/>
</dbReference>
<evidence type="ECO:0000313" key="8">
    <source>
        <dbReference type="EMBL" id="OXM50491.1"/>
    </source>
</evidence>
<sequence>MSRITVLIVDDQALLRGTFRMLVDSAPDLEVVGEAGTGTDAVRSARELEPDVILMDVRMPNMDGIEATRLICGGADVPRVLILTTFDDDSYVYSALRAGASGFVLKDIRPAELLSAIRVIASGEALLAPTVTRRLIAEFTRQPPPRRTPARSLDGVTNREVDVLRLIAAGLANSEIAKELHLSPTTVKTYIGRLLSKLRARDRAQLVIIAYETGLASVSGTPDP</sequence>
<dbReference type="InterPro" id="IPR039420">
    <property type="entry name" value="WalR-like"/>
</dbReference>
<dbReference type="EMBL" id="NMQU01000041">
    <property type="protein sequence ID" value="OXM50491.1"/>
    <property type="molecule type" value="Genomic_DNA"/>
</dbReference>